<keyword evidence="4 9" id="KW-0812">Transmembrane</keyword>
<dbReference type="Proteomes" id="UP000193218">
    <property type="component" value="Unassembled WGS sequence"/>
</dbReference>
<dbReference type="RefSeq" id="XP_021870239.1">
    <property type="nucleotide sequence ID" value="XM_022016307.1"/>
</dbReference>
<evidence type="ECO:0000256" key="1">
    <source>
        <dbReference type="ARBA" id="ARBA00004141"/>
    </source>
</evidence>
<dbReference type="EMBL" id="NBSH01000009">
    <property type="protein sequence ID" value="ORX36110.1"/>
    <property type="molecule type" value="Genomic_DNA"/>
</dbReference>
<evidence type="ECO:0000313" key="12">
    <source>
        <dbReference type="Proteomes" id="UP000193218"/>
    </source>
</evidence>
<feature type="transmembrane region" description="Helical" evidence="9">
    <location>
        <begin position="448"/>
        <end position="467"/>
    </location>
</feature>
<accession>A0A1Y1UDI8</accession>
<dbReference type="GO" id="GO:0005351">
    <property type="term" value="F:carbohydrate:proton symporter activity"/>
    <property type="evidence" value="ECO:0007669"/>
    <property type="project" value="TreeGrafter"/>
</dbReference>
<dbReference type="InterPro" id="IPR020846">
    <property type="entry name" value="MFS_dom"/>
</dbReference>
<sequence>MPSRLDELLAGRNTGYLANAGLVKLNLILLLAQVSSYATGYDGSMMNGLQSLTTWQDYFNHPTGSILGFFNCVQPIGQIVSFPVEAWFCDRFGRKIGMIVGAVIILIGTALQGAAVNMGMFVAARFIIGFGLGINITAAPIYILETAFPTHRGPLTAVYNSLWNLGSFAAAWITYGTFAMGNNWAWRIPSIIQGAASVFQILLVWFIPESPRWLIEQDRVAEATEVLVTYHANGDPTDPLVELEVAEIYEAIRLDRLIAENTSFLTLVKTSANRSRTAVIVAIGFFSQWSGNGLISYYLSLILTSIGYVDSRQQLMINGILQAFSLVTSIGLAMIVNMFARRTLWLTSTIGLFICFVIWTGCEATYDISNDAGNPNKAAGKTVLAIIFIYNFIFNIGWTPLQVVYCIEILPLAIRARGLAIYNICVSLAGFLNQYLNPVGLQNIGWKYYIVYDVWILFEVIVVYFFFKETRNMSLEETAVIFDGQDMVEDISRKGALALDGNYEPEVTRNEKTEGPTQTAELV</sequence>
<evidence type="ECO:0000256" key="8">
    <source>
        <dbReference type="RuleBase" id="RU003346"/>
    </source>
</evidence>
<feature type="transmembrane region" description="Helical" evidence="9">
    <location>
        <begin position="122"/>
        <end position="144"/>
    </location>
</feature>
<evidence type="ECO:0000256" key="9">
    <source>
        <dbReference type="SAM" id="Phobius"/>
    </source>
</evidence>
<evidence type="ECO:0000256" key="7">
    <source>
        <dbReference type="ARBA" id="ARBA00049119"/>
    </source>
</evidence>
<dbReference type="Pfam" id="PF00083">
    <property type="entry name" value="Sugar_tr"/>
    <property type="match status" value="1"/>
</dbReference>
<dbReference type="AlphaFoldDB" id="A0A1Y1UDI8"/>
<keyword evidence="5 9" id="KW-1133">Transmembrane helix</keyword>
<dbReference type="SUPFAM" id="SSF103473">
    <property type="entry name" value="MFS general substrate transporter"/>
    <property type="match status" value="1"/>
</dbReference>
<name>A0A1Y1UDI8_9TREE</name>
<feature type="transmembrane region" description="Helical" evidence="9">
    <location>
        <begin position="279"/>
        <end position="303"/>
    </location>
</feature>
<dbReference type="PANTHER" id="PTHR48022:SF64">
    <property type="entry name" value="MAJOR FACILITATOR SUPERFAMILY (MFS) PROFILE DOMAIN-CONTAINING PROTEIN"/>
    <property type="match status" value="1"/>
</dbReference>
<keyword evidence="6 9" id="KW-0472">Membrane</keyword>
<dbReference type="PROSITE" id="PS50850">
    <property type="entry name" value="MFS"/>
    <property type="match status" value="1"/>
</dbReference>
<organism evidence="11 12">
    <name type="scientific">Kockovaella imperatae</name>
    <dbReference type="NCBI Taxonomy" id="4999"/>
    <lineage>
        <taxon>Eukaryota</taxon>
        <taxon>Fungi</taxon>
        <taxon>Dikarya</taxon>
        <taxon>Basidiomycota</taxon>
        <taxon>Agaricomycotina</taxon>
        <taxon>Tremellomycetes</taxon>
        <taxon>Tremellales</taxon>
        <taxon>Cuniculitremaceae</taxon>
        <taxon>Kockovaella</taxon>
    </lineage>
</organism>
<keyword evidence="11" id="KW-0762">Sugar transport</keyword>
<comment type="caution">
    <text evidence="11">The sequence shown here is derived from an EMBL/GenBank/DDBJ whole genome shotgun (WGS) entry which is preliminary data.</text>
</comment>
<dbReference type="InterPro" id="IPR003663">
    <property type="entry name" value="Sugar/inositol_transpt"/>
</dbReference>
<gene>
    <name evidence="11" type="ORF">BD324DRAFT_630210</name>
</gene>
<evidence type="ECO:0000256" key="6">
    <source>
        <dbReference type="ARBA" id="ARBA00023136"/>
    </source>
</evidence>
<dbReference type="OrthoDB" id="6133115at2759"/>
<dbReference type="NCBIfam" id="TIGR00879">
    <property type="entry name" value="SP"/>
    <property type="match status" value="1"/>
</dbReference>
<comment type="similarity">
    <text evidence="2 8">Belongs to the major facilitator superfamily. Sugar transporter (TC 2.A.1.1) family.</text>
</comment>
<protein>
    <submittedName>
        <fullName evidence="11">Putative sugar transporter</fullName>
    </submittedName>
</protein>
<dbReference type="PRINTS" id="PR00171">
    <property type="entry name" value="SUGRTRNSPORT"/>
</dbReference>
<dbReference type="GeneID" id="33558116"/>
<dbReference type="PANTHER" id="PTHR48022">
    <property type="entry name" value="PLASTIDIC GLUCOSE TRANSPORTER 4"/>
    <property type="match status" value="1"/>
</dbReference>
<feature type="transmembrane region" description="Helical" evidence="9">
    <location>
        <begin position="382"/>
        <end position="407"/>
    </location>
</feature>
<dbReference type="InterPro" id="IPR050360">
    <property type="entry name" value="MFS_Sugar_Transporters"/>
</dbReference>
<feature type="transmembrane region" description="Helical" evidence="9">
    <location>
        <begin position="156"/>
        <end position="178"/>
    </location>
</feature>
<feature type="transmembrane region" description="Helical" evidence="9">
    <location>
        <begin position="184"/>
        <end position="207"/>
    </location>
</feature>
<evidence type="ECO:0000259" key="10">
    <source>
        <dbReference type="PROSITE" id="PS50850"/>
    </source>
</evidence>
<dbReference type="Gene3D" id="1.20.1250.20">
    <property type="entry name" value="MFS general substrate transporter like domains"/>
    <property type="match status" value="1"/>
</dbReference>
<dbReference type="InterPro" id="IPR005828">
    <property type="entry name" value="MFS_sugar_transport-like"/>
</dbReference>
<evidence type="ECO:0000256" key="5">
    <source>
        <dbReference type="ARBA" id="ARBA00022989"/>
    </source>
</evidence>
<comment type="subcellular location">
    <subcellularLocation>
        <location evidence="1">Membrane</location>
        <topology evidence="1">Multi-pass membrane protein</topology>
    </subcellularLocation>
</comment>
<dbReference type="GO" id="GO:0016020">
    <property type="term" value="C:membrane"/>
    <property type="evidence" value="ECO:0007669"/>
    <property type="project" value="UniProtKB-SubCell"/>
</dbReference>
<evidence type="ECO:0000256" key="2">
    <source>
        <dbReference type="ARBA" id="ARBA00010992"/>
    </source>
</evidence>
<dbReference type="InterPro" id="IPR005829">
    <property type="entry name" value="Sugar_transporter_CS"/>
</dbReference>
<dbReference type="InterPro" id="IPR036259">
    <property type="entry name" value="MFS_trans_sf"/>
</dbReference>
<reference evidence="11 12" key="1">
    <citation type="submission" date="2017-03" db="EMBL/GenBank/DDBJ databases">
        <title>Widespread Adenine N6-methylation of Active Genes in Fungi.</title>
        <authorList>
            <consortium name="DOE Joint Genome Institute"/>
            <person name="Mondo S.J."/>
            <person name="Dannebaum R.O."/>
            <person name="Kuo R.C."/>
            <person name="Louie K.B."/>
            <person name="Bewick A.J."/>
            <person name="Labutti K."/>
            <person name="Haridas S."/>
            <person name="Kuo A."/>
            <person name="Salamov A."/>
            <person name="Ahrendt S.R."/>
            <person name="Lau R."/>
            <person name="Bowen B.P."/>
            <person name="Lipzen A."/>
            <person name="Sullivan W."/>
            <person name="Andreopoulos W.B."/>
            <person name="Clum A."/>
            <person name="Lindquist E."/>
            <person name="Daum C."/>
            <person name="Northen T.R."/>
            <person name="Ramamoorthy G."/>
            <person name="Schmitz R.J."/>
            <person name="Gryganskyi A."/>
            <person name="Culley D."/>
            <person name="Magnuson J."/>
            <person name="James T.Y."/>
            <person name="O'Malley M.A."/>
            <person name="Stajich J.E."/>
            <person name="Spatafora J.W."/>
            <person name="Visel A."/>
            <person name="Grigoriev I.V."/>
        </authorList>
    </citation>
    <scope>NUCLEOTIDE SEQUENCE [LARGE SCALE GENOMIC DNA]</scope>
    <source>
        <strain evidence="11 12">NRRL Y-17943</strain>
    </source>
</reference>
<comment type="catalytic activity">
    <reaction evidence="7">
        <text>myo-inositol(out) + H(+)(out) = myo-inositol(in) + H(+)(in)</text>
        <dbReference type="Rhea" id="RHEA:60364"/>
        <dbReference type="ChEBI" id="CHEBI:15378"/>
        <dbReference type="ChEBI" id="CHEBI:17268"/>
    </reaction>
</comment>
<feature type="transmembrane region" description="Helical" evidence="9">
    <location>
        <begin position="343"/>
        <end position="362"/>
    </location>
</feature>
<feature type="domain" description="Major facilitator superfamily (MFS) profile" evidence="10">
    <location>
        <begin position="28"/>
        <end position="471"/>
    </location>
</feature>
<feature type="transmembrane region" description="Helical" evidence="9">
    <location>
        <begin position="419"/>
        <end position="436"/>
    </location>
</feature>
<feature type="transmembrane region" description="Helical" evidence="9">
    <location>
        <begin position="96"/>
        <end position="116"/>
    </location>
</feature>
<proteinExistence type="inferred from homology"/>
<dbReference type="InParanoid" id="A0A1Y1UDI8"/>
<evidence type="ECO:0000256" key="4">
    <source>
        <dbReference type="ARBA" id="ARBA00022692"/>
    </source>
</evidence>
<keyword evidence="12" id="KW-1185">Reference proteome</keyword>
<keyword evidence="3 8" id="KW-0813">Transport</keyword>
<evidence type="ECO:0000313" key="11">
    <source>
        <dbReference type="EMBL" id="ORX36110.1"/>
    </source>
</evidence>
<dbReference type="PROSITE" id="PS00217">
    <property type="entry name" value="SUGAR_TRANSPORT_2"/>
    <property type="match status" value="1"/>
</dbReference>
<feature type="transmembrane region" description="Helical" evidence="9">
    <location>
        <begin position="315"/>
        <end position="336"/>
    </location>
</feature>
<dbReference type="FunFam" id="1.20.1250.20:FF:000117">
    <property type="entry name" value="MFS hexose transporter"/>
    <property type="match status" value="1"/>
</dbReference>
<evidence type="ECO:0000256" key="3">
    <source>
        <dbReference type="ARBA" id="ARBA00022448"/>
    </source>
</evidence>